<evidence type="ECO:0000256" key="4">
    <source>
        <dbReference type="ARBA" id="ARBA00022516"/>
    </source>
</evidence>
<dbReference type="NCBIfam" id="TIGR00163">
    <property type="entry name" value="PS_decarb"/>
    <property type="match status" value="1"/>
</dbReference>
<organism evidence="13 14">
    <name type="scientific">Sporosarcina siberiensis</name>
    <dbReference type="NCBI Taxonomy" id="1365606"/>
    <lineage>
        <taxon>Bacteria</taxon>
        <taxon>Bacillati</taxon>
        <taxon>Bacillota</taxon>
        <taxon>Bacilli</taxon>
        <taxon>Bacillales</taxon>
        <taxon>Caryophanaceae</taxon>
        <taxon>Sporosarcina</taxon>
    </lineage>
</organism>
<dbReference type="Proteomes" id="UP001597218">
    <property type="component" value="Unassembled WGS sequence"/>
</dbReference>
<evidence type="ECO:0000256" key="3">
    <source>
        <dbReference type="ARBA" id="ARBA00012243"/>
    </source>
</evidence>
<dbReference type="NCBIfam" id="NF002853">
    <property type="entry name" value="PRK03140.1"/>
    <property type="match status" value="1"/>
</dbReference>
<accession>A0ABW4SFP9</accession>
<dbReference type="InterPro" id="IPR003817">
    <property type="entry name" value="PS_Dcarbxylase"/>
</dbReference>
<keyword evidence="4" id="KW-0444">Lipid biosynthesis</keyword>
<evidence type="ECO:0000256" key="7">
    <source>
        <dbReference type="ARBA" id="ARBA00023145"/>
    </source>
</evidence>
<evidence type="ECO:0000256" key="10">
    <source>
        <dbReference type="ARBA" id="ARBA00023264"/>
    </source>
</evidence>
<dbReference type="PANTHER" id="PTHR10067">
    <property type="entry name" value="PHOSPHATIDYLSERINE DECARBOXYLASE"/>
    <property type="match status" value="1"/>
</dbReference>
<evidence type="ECO:0000256" key="9">
    <source>
        <dbReference type="ARBA" id="ARBA00023239"/>
    </source>
</evidence>
<comment type="cofactor">
    <cofactor evidence="1">
        <name>pyruvate</name>
        <dbReference type="ChEBI" id="CHEBI:15361"/>
    </cofactor>
</comment>
<evidence type="ECO:0000256" key="6">
    <source>
        <dbReference type="ARBA" id="ARBA00023098"/>
    </source>
</evidence>
<keyword evidence="7" id="KW-0865">Zymogen</keyword>
<evidence type="ECO:0000313" key="14">
    <source>
        <dbReference type="Proteomes" id="UP001597218"/>
    </source>
</evidence>
<protein>
    <recommendedName>
        <fullName evidence="3">phosphatidylserine decarboxylase</fullName>
        <ecNumber evidence="3">4.1.1.65</ecNumber>
    </recommendedName>
</protein>
<dbReference type="Pfam" id="PF02666">
    <property type="entry name" value="PS_Dcarbxylase"/>
    <property type="match status" value="1"/>
</dbReference>
<keyword evidence="14" id="KW-1185">Reference proteome</keyword>
<keyword evidence="6" id="KW-0443">Lipid metabolism</keyword>
<evidence type="ECO:0000256" key="11">
    <source>
        <dbReference type="ARBA" id="ARBA00023317"/>
    </source>
</evidence>
<dbReference type="RefSeq" id="WP_381536103.1">
    <property type="nucleotide sequence ID" value="NZ_JBHUGI010000008.1"/>
</dbReference>
<evidence type="ECO:0000256" key="8">
    <source>
        <dbReference type="ARBA" id="ARBA00023209"/>
    </source>
</evidence>
<dbReference type="GO" id="GO:0004609">
    <property type="term" value="F:phosphatidylserine decarboxylase activity"/>
    <property type="evidence" value="ECO:0007669"/>
    <property type="project" value="UniProtKB-EC"/>
</dbReference>
<comment type="pathway">
    <text evidence="12">Phospholipid metabolism; phosphatidylethanolamine biosynthesis.</text>
</comment>
<keyword evidence="8" id="KW-0594">Phospholipid biosynthesis</keyword>
<gene>
    <name evidence="13" type="ORF">ACFSFY_05125</name>
</gene>
<evidence type="ECO:0000256" key="12">
    <source>
        <dbReference type="ARBA" id="ARBA00024326"/>
    </source>
</evidence>
<keyword evidence="10" id="KW-1208">Phospholipid metabolism</keyword>
<proteinExistence type="predicted"/>
<dbReference type="EMBL" id="JBHUGI010000008">
    <property type="protein sequence ID" value="MFD1927446.1"/>
    <property type="molecule type" value="Genomic_DNA"/>
</dbReference>
<dbReference type="PANTHER" id="PTHR10067:SF6">
    <property type="entry name" value="PHOSPHATIDYLSERINE DECARBOXYLASE PROENZYME, MITOCHONDRIAL"/>
    <property type="match status" value="1"/>
</dbReference>
<comment type="pathway">
    <text evidence="2">Lipid metabolism.</text>
</comment>
<evidence type="ECO:0000256" key="2">
    <source>
        <dbReference type="ARBA" id="ARBA00005189"/>
    </source>
</evidence>
<name>A0ABW4SFP9_9BACL</name>
<evidence type="ECO:0000256" key="5">
    <source>
        <dbReference type="ARBA" id="ARBA00022793"/>
    </source>
</evidence>
<dbReference type="InterPro" id="IPR033177">
    <property type="entry name" value="PSD-B"/>
</dbReference>
<keyword evidence="9 13" id="KW-0456">Lyase</keyword>
<keyword evidence="5" id="KW-0210">Decarboxylase</keyword>
<comment type="caution">
    <text evidence="13">The sequence shown here is derived from an EMBL/GenBank/DDBJ whole genome shotgun (WGS) entry which is preliminary data.</text>
</comment>
<dbReference type="EC" id="4.1.1.65" evidence="3"/>
<evidence type="ECO:0000313" key="13">
    <source>
        <dbReference type="EMBL" id="MFD1927446.1"/>
    </source>
</evidence>
<sequence>MRKILFKSLVELTGHPISSNVLKKFTSSRWSRSLNKSFVKLYKVNVDEMESPLQEYTSLQALFTRTLKADARKIDDGVNTVVSPVDGVLSSFGKVSENDTFVVKGQEYSMEQIFDCKNKEDEFKNGSYFLFYLSPTDYHRIHSPIDGIVEEQWTRGGKSYPVNSLGMKYGNKPLSTNYRLITLVRNEKVKAAVIKVGALNINSIHLTHETSQLKKGGEMAYFSFGSTVVLFIDECDFEIEKTLSFEMDIKYGQKIGTLDSKEQTS</sequence>
<keyword evidence="11" id="KW-0670">Pyruvate</keyword>
<reference evidence="14" key="1">
    <citation type="journal article" date="2019" name="Int. J. Syst. Evol. Microbiol.">
        <title>The Global Catalogue of Microorganisms (GCM) 10K type strain sequencing project: providing services to taxonomists for standard genome sequencing and annotation.</title>
        <authorList>
            <consortium name="The Broad Institute Genomics Platform"/>
            <consortium name="The Broad Institute Genome Sequencing Center for Infectious Disease"/>
            <person name="Wu L."/>
            <person name="Ma J."/>
        </authorList>
    </citation>
    <scope>NUCLEOTIDE SEQUENCE [LARGE SCALE GENOMIC DNA]</scope>
    <source>
        <strain evidence="14">CGMCC 4.7177</strain>
    </source>
</reference>
<evidence type="ECO:0000256" key="1">
    <source>
        <dbReference type="ARBA" id="ARBA00001928"/>
    </source>
</evidence>